<keyword evidence="3" id="KW-1185">Reference proteome</keyword>
<feature type="region of interest" description="Disordered" evidence="1">
    <location>
        <begin position="113"/>
        <end position="150"/>
    </location>
</feature>
<proteinExistence type="predicted"/>
<dbReference type="AlphaFoldDB" id="A0A1D1V834"/>
<sequence length="150" mass="17111">MIPYPRLGRYMDYATLNALAEYLKQNYNSHGRVDTVTSLFKMAEPSAILQRELRDMKGKGYGIPIPRVGKRSIQDETGEQMPPTFSSNGKNGLTNQSLRAIISEYFRSMENNVKRQQQPRTMQFTPRVGRADPAFSSSNRGRPIPRVGRR</sequence>
<feature type="compositionally biased region" description="Polar residues" evidence="1">
    <location>
        <begin position="83"/>
        <end position="93"/>
    </location>
</feature>
<dbReference type="OrthoDB" id="10065032at2759"/>
<evidence type="ECO:0000313" key="3">
    <source>
        <dbReference type="Proteomes" id="UP000186922"/>
    </source>
</evidence>
<accession>A0A1D1V834</accession>
<feature type="region of interest" description="Disordered" evidence="1">
    <location>
        <begin position="60"/>
        <end position="93"/>
    </location>
</feature>
<reference evidence="2 3" key="1">
    <citation type="journal article" date="2016" name="Nat. Commun.">
        <title>Extremotolerant tardigrade genome and improved radiotolerance of human cultured cells by tardigrade-unique protein.</title>
        <authorList>
            <person name="Hashimoto T."/>
            <person name="Horikawa D.D."/>
            <person name="Saito Y."/>
            <person name="Kuwahara H."/>
            <person name="Kozuka-Hata H."/>
            <person name="Shin-I T."/>
            <person name="Minakuchi Y."/>
            <person name="Ohishi K."/>
            <person name="Motoyama A."/>
            <person name="Aizu T."/>
            <person name="Enomoto A."/>
            <person name="Kondo K."/>
            <person name="Tanaka S."/>
            <person name="Hara Y."/>
            <person name="Koshikawa S."/>
            <person name="Sagara H."/>
            <person name="Miura T."/>
            <person name="Yokobori S."/>
            <person name="Miyagawa K."/>
            <person name="Suzuki Y."/>
            <person name="Kubo T."/>
            <person name="Oyama M."/>
            <person name="Kohara Y."/>
            <person name="Fujiyama A."/>
            <person name="Arakawa K."/>
            <person name="Katayama T."/>
            <person name="Toyoda A."/>
            <person name="Kunieda T."/>
        </authorList>
    </citation>
    <scope>NUCLEOTIDE SEQUENCE [LARGE SCALE GENOMIC DNA]</scope>
    <source>
        <strain evidence="2 3">YOKOZUNA-1</strain>
    </source>
</reference>
<name>A0A1D1V834_RAMVA</name>
<dbReference type="Proteomes" id="UP000186922">
    <property type="component" value="Unassembled WGS sequence"/>
</dbReference>
<feature type="compositionally biased region" description="Polar residues" evidence="1">
    <location>
        <begin position="113"/>
        <end position="124"/>
    </location>
</feature>
<evidence type="ECO:0000256" key="1">
    <source>
        <dbReference type="SAM" id="MobiDB-lite"/>
    </source>
</evidence>
<comment type="caution">
    <text evidence="2">The sequence shown here is derived from an EMBL/GenBank/DDBJ whole genome shotgun (WGS) entry which is preliminary data.</text>
</comment>
<evidence type="ECO:0000313" key="2">
    <source>
        <dbReference type="EMBL" id="GAU97859.1"/>
    </source>
</evidence>
<dbReference type="EMBL" id="BDGG01000004">
    <property type="protein sequence ID" value="GAU97859.1"/>
    <property type="molecule type" value="Genomic_DNA"/>
</dbReference>
<organism evidence="2 3">
    <name type="scientific">Ramazzottius varieornatus</name>
    <name type="common">Water bear</name>
    <name type="synonym">Tardigrade</name>
    <dbReference type="NCBI Taxonomy" id="947166"/>
    <lineage>
        <taxon>Eukaryota</taxon>
        <taxon>Metazoa</taxon>
        <taxon>Ecdysozoa</taxon>
        <taxon>Tardigrada</taxon>
        <taxon>Eutardigrada</taxon>
        <taxon>Parachela</taxon>
        <taxon>Hypsibioidea</taxon>
        <taxon>Ramazzottiidae</taxon>
        <taxon>Ramazzottius</taxon>
    </lineage>
</organism>
<gene>
    <name evidence="2" type="primary">RvY_09086-1</name>
    <name evidence="2" type="synonym">RvY_09086.1</name>
    <name evidence="2" type="ORF">RvY_09086</name>
</gene>
<protein>
    <submittedName>
        <fullName evidence="2">Uncharacterized protein</fullName>
    </submittedName>
</protein>